<protein>
    <submittedName>
        <fullName evidence="1">Uncharacterized protein</fullName>
    </submittedName>
</protein>
<reference evidence="1 2" key="1">
    <citation type="submission" date="2015-07" db="EMBL/GenBank/DDBJ databases">
        <title>The genome of Dufourea novaeangliae.</title>
        <authorList>
            <person name="Pan H."/>
            <person name="Kapheim K."/>
        </authorList>
    </citation>
    <scope>NUCLEOTIDE SEQUENCE [LARGE SCALE GENOMIC DNA]</scope>
    <source>
        <strain evidence="1">0120121106</strain>
        <tissue evidence="1">Whole body</tissue>
    </source>
</reference>
<proteinExistence type="predicted"/>
<sequence length="54" mass="6184">MTRNWNLDENPEAKGPKGLIILALSTGYYWDISFYQTLFPPTLGMPWKIPSSHS</sequence>
<keyword evidence="2" id="KW-1185">Reference proteome</keyword>
<gene>
    <name evidence="1" type="ORF">WN55_10579</name>
</gene>
<dbReference type="AlphaFoldDB" id="A0A154P637"/>
<dbReference type="EMBL" id="KQ434809">
    <property type="protein sequence ID" value="KZC06668.1"/>
    <property type="molecule type" value="Genomic_DNA"/>
</dbReference>
<dbReference type="Proteomes" id="UP000076502">
    <property type="component" value="Unassembled WGS sequence"/>
</dbReference>
<organism evidence="1 2">
    <name type="scientific">Dufourea novaeangliae</name>
    <name type="common">Sweat bee</name>
    <dbReference type="NCBI Taxonomy" id="178035"/>
    <lineage>
        <taxon>Eukaryota</taxon>
        <taxon>Metazoa</taxon>
        <taxon>Ecdysozoa</taxon>
        <taxon>Arthropoda</taxon>
        <taxon>Hexapoda</taxon>
        <taxon>Insecta</taxon>
        <taxon>Pterygota</taxon>
        <taxon>Neoptera</taxon>
        <taxon>Endopterygota</taxon>
        <taxon>Hymenoptera</taxon>
        <taxon>Apocrita</taxon>
        <taxon>Aculeata</taxon>
        <taxon>Apoidea</taxon>
        <taxon>Anthophila</taxon>
        <taxon>Halictidae</taxon>
        <taxon>Rophitinae</taxon>
        <taxon>Dufourea</taxon>
    </lineage>
</organism>
<name>A0A154P637_DUFNO</name>
<evidence type="ECO:0000313" key="1">
    <source>
        <dbReference type="EMBL" id="KZC06668.1"/>
    </source>
</evidence>
<evidence type="ECO:0000313" key="2">
    <source>
        <dbReference type="Proteomes" id="UP000076502"/>
    </source>
</evidence>
<accession>A0A154P637</accession>